<dbReference type="AlphaFoldDB" id="K6YLK6"/>
<keyword evidence="8 12" id="KW-0472">Membrane</keyword>
<dbReference type="Pfam" id="PF00015">
    <property type="entry name" value="MCPsignal"/>
    <property type="match status" value="1"/>
</dbReference>
<comment type="caution">
    <text evidence="16">The sequence shown here is derived from an EMBL/GenBank/DDBJ whole genome shotgun (WGS) entry which is preliminary data.</text>
</comment>
<dbReference type="FunFam" id="3.30.450.20:FF:000046">
    <property type="entry name" value="Aerotaxis sensor receptor"/>
    <property type="match status" value="1"/>
</dbReference>
<dbReference type="InterPro" id="IPR000014">
    <property type="entry name" value="PAS"/>
</dbReference>
<evidence type="ECO:0000256" key="8">
    <source>
        <dbReference type="ARBA" id="ARBA00023136"/>
    </source>
</evidence>
<dbReference type="SUPFAM" id="SSF58104">
    <property type="entry name" value="Methyl-accepting chemotaxis protein (MCP) signaling domain"/>
    <property type="match status" value="1"/>
</dbReference>
<dbReference type="PROSITE" id="PS50192">
    <property type="entry name" value="T_SNARE"/>
    <property type="match status" value="1"/>
</dbReference>
<evidence type="ECO:0000256" key="10">
    <source>
        <dbReference type="ARBA" id="ARBA00029447"/>
    </source>
</evidence>
<evidence type="ECO:0000256" key="5">
    <source>
        <dbReference type="ARBA" id="ARBA00022519"/>
    </source>
</evidence>
<dbReference type="Proteomes" id="UP000006322">
    <property type="component" value="Unassembled WGS sequence"/>
</dbReference>
<evidence type="ECO:0000256" key="7">
    <source>
        <dbReference type="ARBA" id="ARBA00022989"/>
    </source>
</evidence>
<dbReference type="OrthoDB" id="5675566at2"/>
<dbReference type="GO" id="GO:0005886">
    <property type="term" value="C:plasma membrane"/>
    <property type="evidence" value="ECO:0007669"/>
    <property type="project" value="UniProtKB-SubCell"/>
</dbReference>
<dbReference type="InterPro" id="IPR000727">
    <property type="entry name" value="T_SNARE_dom"/>
</dbReference>
<dbReference type="EMBL" id="BAER01000065">
    <property type="protein sequence ID" value="GAC33594.1"/>
    <property type="molecule type" value="Genomic_DNA"/>
</dbReference>
<dbReference type="SUPFAM" id="SSF55785">
    <property type="entry name" value="PYP-like sensor domain (PAS domain)"/>
    <property type="match status" value="1"/>
</dbReference>
<evidence type="ECO:0000256" key="4">
    <source>
        <dbReference type="ARBA" id="ARBA00022500"/>
    </source>
</evidence>
<feature type="domain" description="T-SNARE coiled-coil homology" evidence="15">
    <location>
        <begin position="426"/>
        <end position="488"/>
    </location>
</feature>
<dbReference type="GO" id="GO:0007165">
    <property type="term" value="P:signal transduction"/>
    <property type="evidence" value="ECO:0007669"/>
    <property type="project" value="UniProtKB-KW"/>
</dbReference>
<dbReference type="CDD" id="cd11386">
    <property type="entry name" value="MCP_signal"/>
    <property type="match status" value="1"/>
</dbReference>
<evidence type="ECO:0000259" key="15">
    <source>
        <dbReference type="PROSITE" id="PS50192"/>
    </source>
</evidence>
<dbReference type="Gene3D" id="3.30.450.20">
    <property type="entry name" value="PAS domain"/>
    <property type="match status" value="1"/>
</dbReference>
<evidence type="ECO:0000256" key="2">
    <source>
        <dbReference type="ARBA" id="ARBA00022475"/>
    </source>
</evidence>
<dbReference type="CDD" id="cd00130">
    <property type="entry name" value="PAS"/>
    <property type="match status" value="1"/>
</dbReference>
<dbReference type="PANTHER" id="PTHR32089">
    <property type="entry name" value="METHYL-ACCEPTING CHEMOTAXIS PROTEIN MCPB"/>
    <property type="match status" value="1"/>
</dbReference>
<keyword evidence="2" id="KW-1003">Cell membrane</keyword>
<sequence length="511" mass="54793">MSKRELFGSDQRLVSTTNKEGTIEYSNKAFSDIAGYSVEELQGHPHNIVRHPDMPKAAFASLWGTLKKGDSWMGMVKNRCKNGNFYWVSAFVTPVYDNGKILGYQSVRTAPDENTVVDAESIYKKINKGDKVSFKSFLSFKGKIAAVFALSVISCLVGSFAGGVFAVVIPLLGILLGAGGLAILAKDWDLLVSECKSIHNDDMARLIYTKRSDELGSVMLAIKYIKSRTETILTRADESASNLEALSGQTNSAVQTTDAAIYSQQAEIEMVSSAVTEMSAAITEVSHNTASTSSESESAHDHVLHGQQVIEKSLSEINLLVSNVADVSAAISKLGDDSIAIGSVMDVINSIADQTNLLALNAAIEAARAGEQGRGFAVVADEVRTLAKRTQASTQEIKVIVDRLQSSSSASVEAMRGAQAKVDECVNYNQKAGEAYTQIGQAVGRIKDMTIQVATAVEEQSYVAEEINRNVTNIQSKSEETAQASRDTAAASAALQANVRATKDMINQFSS</sequence>
<gene>
    <name evidence="16" type="ORF">GPLA_2700</name>
</gene>
<feature type="transmembrane region" description="Helical" evidence="12">
    <location>
        <begin position="144"/>
        <end position="161"/>
    </location>
</feature>
<dbReference type="InterPro" id="IPR013655">
    <property type="entry name" value="PAS_fold_3"/>
</dbReference>
<dbReference type="RefSeq" id="WP_007105371.1">
    <property type="nucleotide sequence ID" value="NZ_BAER01000065.1"/>
</dbReference>
<dbReference type="Gene3D" id="1.10.287.950">
    <property type="entry name" value="Methyl-accepting chemotaxis protein"/>
    <property type="match status" value="1"/>
</dbReference>
<keyword evidence="4" id="KW-0145">Chemotaxis</keyword>
<comment type="similarity">
    <text evidence="10">Belongs to the methyl-accepting chemotaxis (MCP) protein family.</text>
</comment>
<keyword evidence="17" id="KW-1185">Reference proteome</keyword>
<evidence type="ECO:0000256" key="12">
    <source>
        <dbReference type="SAM" id="Phobius"/>
    </source>
</evidence>
<dbReference type="InterPro" id="IPR004089">
    <property type="entry name" value="MCPsignal_dom"/>
</dbReference>
<dbReference type="SMART" id="SM00283">
    <property type="entry name" value="MA"/>
    <property type="match status" value="1"/>
</dbReference>
<name>K6YLK6_9ALTE</name>
<keyword evidence="6 12" id="KW-0812">Transmembrane</keyword>
<comment type="subcellular location">
    <subcellularLocation>
        <location evidence="1">Cell inner membrane</location>
        <topology evidence="1">Multi-pass membrane protein</topology>
    </subcellularLocation>
</comment>
<evidence type="ECO:0000256" key="11">
    <source>
        <dbReference type="PROSITE-ProRule" id="PRU00284"/>
    </source>
</evidence>
<dbReference type="PROSITE" id="PS50111">
    <property type="entry name" value="CHEMOTAXIS_TRANSDUC_2"/>
    <property type="match status" value="1"/>
</dbReference>
<evidence type="ECO:0000313" key="16">
    <source>
        <dbReference type="EMBL" id="GAC33594.1"/>
    </source>
</evidence>
<dbReference type="InterPro" id="IPR035965">
    <property type="entry name" value="PAS-like_dom_sf"/>
</dbReference>
<evidence type="ECO:0008006" key="18">
    <source>
        <dbReference type="Google" id="ProtNLM"/>
    </source>
</evidence>
<organism evidence="16 17">
    <name type="scientific">Paraglaciecola polaris LMG 21857</name>
    <dbReference type="NCBI Taxonomy" id="1129793"/>
    <lineage>
        <taxon>Bacteria</taxon>
        <taxon>Pseudomonadati</taxon>
        <taxon>Pseudomonadota</taxon>
        <taxon>Gammaproteobacteria</taxon>
        <taxon>Alteromonadales</taxon>
        <taxon>Alteromonadaceae</taxon>
        <taxon>Paraglaciecola</taxon>
    </lineage>
</organism>
<dbReference type="NCBIfam" id="TIGR00229">
    <property type="entry name" value="sensory_box"/>
    <property type="match status" value="1"/>
</dbReference>
<keyword evidence="3" id="KW-0488">Methylation</keyword>
<keyword evidence="5" id="KW-0997">Cell inner membrane</keyword>
<accession>K6YLK6</accession>
<feature type="domain" description="PAS" evidence="14">
    <location>
        <begin position="18"/>
        <end position="43"/>
    </location>
</feature>
<dbReference type="FunFam" id="1.10.287.950:FF:000001">
    <property type="entry name" value="Methyl-accepting chemotaxis sensory transducer"/>
    <property type="match status" value="1"/>
</dbReference>
<evidence type="ECO:0000256" key="1">
    <source>
        <dbReference type="ARBA" id="ARBA00004429"/>
    </source>
</evidence>
<dbReference type="STRING" id="1129793.GPLA_2700"/>
<keyword evidence="7 12" id="KW-1133">Transmembrane helix</keyword>
<reference evidence="17" key="1">
    <citation type="journal article" date="2014" name="Environ. Microbiol.">
        <title>Comparative genomics of the marine bacterial genus Glaciecola reveals the high degree of genomic diversity and genomic characteristic for cold adaptation.</title>
        <authorList>
            <person name="Qin Q.L."/>
            <person name="Xie B.B."/>
            <person name="Yu Y."/>
            <person name="Shu Y.L."/>
            <person name="Rong J.C."/>
            <person name="Zhang Y.J."/>
            <person name="Zhao D.L."/>
            <person name="Chen X.L."/>
            <person name="Zhang X.Y."/>
            <person name="Chen B."/>
            <person name="Zhou B.C."/>
            <person name="Zhang Y.Z."/>
        </authorList>
    </citation>
    <scope>NUCLEOTIDE SEQUENCE [LARGE SCALE GENOMIC DNA]</scope>
    <source>
        <strain evidence="17">LMG 21857</strain>
    </source>
</reference>
<evidence type="ECO:0000313" key="17">
    <source>
        <dbReference type="Proteomes" id="UP000006322"/>
    </source>
</evidence>
<dbReference type="Pfam" id="PF08447">
    <property type="entry name" value="PAS_3"/>
    <property type="match status" value="1"/>
</dbReference>
<evidence type="ECO:0000259" key="14">
    <source>
        <dbReference type="PROSITE" id="PS50112"/>
    </source>
</evidence>
<feature type="domain" description="Methyl-accepting transducer" evidence="13">
    <location>
        <begin position="239"/>
        <end position="475"/>
    </location>
</feature>
<dbReference type="GO" id="GO:0052131">
    <property type="term" value="P:positive aerotaxis"/>
    <property type="evidence" value="ECO:0007669"/>
    <property type="project" value="UniProtKB-ARBA"/>
</dbReference>
<proteinExistence type="inferred from homology"/>
<evidence type="ECO:0000259" key="13">
    <source>
        <dbReference type="PROSITE" id="PS50111"/>
    </source>
</evidence>
<keyword evidence="9 11" id="KW-0807">Transducer</keyword>
<protein>
    <recommendedName>
        <fullName evidence="18">Aerotaxis receptor</fullName>
    </recommendedName>
</protein>
<dbReference type="PROSITE" id="PS50112">
    <property type="entry name" value="PAS"/>
    <property type="match status" value="1"/>
</dbReference>
<evidence type="ECO:0000256" key="6">
    <source>
        <dbReference type="ARBA" id="ARBA00022692"/>
    </source>
</evidence>
<dbReference type="PANTHER" id="PTHR32089:SF74">
    <property type="entry name" value="METHYL-ACCEPTING CHEMOTAXIS PROTEIN AER"/>
    <property type="match status" value="1"/>
</dbReference>
<evidence type="ECO:0000256" key="3">
    <source>
        <dbReference type="ARBA" id="ARBA00022481"/>
    </source>
</evidence>
<evidence type="ECO:0000256" key="9">
    <source>
        <dbReference type="ARBA" id="ARBA00023224"/>
    </source>
</evidence>